<dbReference type="InterPro" id="IPR019949">
    <property type="entry name" value="CmoO-like"/>
</dbReference>
<evidence type="ECO:0000313" key="3">
    <source>
        <dbReference type="EMBL" id="SNT39915.1"/>
    </source>
</evidence>
<dbReference type="InterPro" id="IPR050766">
    <property type="entry name" value="Bact_Lucif_Oxidored"/>
</dbReference>
<evidence type="ECO:0000259" key="2">
    <source>
        <dbReference type="Pfam" id="PF00296"/>
    </source>
</evidence>
<dbReference type="GO" id="GO:0005829">
    <property type="term" value="C:cytosol"/>
    <property type="evidence" value="ECO:0007669"/>
    <property type="project" value="TreeGrafter"/>
</dbReference>
<dbReference type="Gene3D" id="3.20.20.30">
    <property type="entry name" value="Luciferase-like domain"/>
    <property type="match status" value="1"/>
</dbReference>
<feature type="domain" description="Luciferase-like" evidence="2">
    <location>
        <begin position="1"/>
        <end position="304"/>
    </location>
</feature>
<evidence type="ECO:0000256" key="1">
    <source>
        <dbReference type="ARBA" id="ARBA00007789"/>
    </source>
</evidence>
<organism evidence="3 4">
    <name type="scientific">Rhodococcoides kyotonense</name>
    <dbReference type="NCBI Taxonomy" id="398843"/>
    <lineage>
        <taxon>Bacteria</taxon>
        <taxon>Bacillati</taxon>
        <taxon>Actinomycetota</taxon>
        <taxon>Actinomycetes</taxon>
        <taxon>Mycobacteriales</taxon>
        <taxon>Nocardiaceae</taxon>
        <taxon>Rhodococcoides</taxon>
    </lineage>
</organism>
<dbReference type="SUPFAM" id="SSF51679">
    <property type="entry name" value="Bacterial luciferase-like"/>
    <property type="match status" value="1"/>
</dbReference>
<dbReference type="GO" id="GO:0016705">
    <property type="term" value="F:oxidoreductase activity, acting on paired donors, with incorporation or reduction of molecular oxygen"/>
    <property type="evidence" value="ECO:0007669"/>
    <property type="project" value="InterPro"/>
</dbReference>
<keyword evidence="4" id="KW-1185">Reference proteome</keyword>
<accession>A0A239MAZ6</accession>
<reference evidence="4" key="1">
    <citation type="submission" date="2017-06" db="EMBL/GenBank/DDBJ databases">
        <authorList>
            <person name="Varghese N."/>
            <person name="Submissions S."/>
        </authorList>
    </citation>
    <scope>NUCLEOTIDE SEQUENCE [LARGE SCALE GENOMIC DNA]</scope>
    <source>
        <strain evidence="4">JCM 23211</strain>
    </source>
</reference>
<dbReference type="InterPro" id="IPR036661">
    <property type="entry name" value="Luciferase-like_sf"/>
</dbReference>
<dbReference type="Pfam" id="PF00296">
    <property type="entry name" value="Bac_luciferase"/>
    <property type="match status" value="1"/>
</dbReference>
<sequence>MKLSILDQSVVPSGTTPDQTIRNTVELARAAESLGFHRFWLAEHHATGSFASPAPEILVSHIAAVTSSIRVGSGGVLLPNYSSMKVAETFRSLSSLSPTRIDLGIGRGGGGSDAAASSALRAGRHVVDSDDEFAARLSELLAFLSLARFPGGHPYEGIALQPQSAPPPDVWLLGASLASADLAGRFGLPYTFAHFGLPQLTRAAVNQYRSSFRSPDGRPPRVQIGISIFCAPTEKEAQYLFSSQRLFRARMRIGDLRPLPSPEEAFAGLRSLPDPLEFEEAEWPRCVVGTPDQVRETLVSIQDALNPDELIVLSSIHDPIAKLDSYRSLAEIFETTSTASRSSSVSA</sequence>
<dbReference type="OrthoDB" id="9780518at2"/>
<dbReference type="CDD" id="cd00347">
    <property type="entry name" value="Flavin_utilizing_monoxygenases"/>
    <property type="match status" value="2"/>
</dbReference>
<dbReference type="PANTHER" id="PTHR30137:SF6">
    <property type="entry name" value="LUCIFERASE-LIKE MONOOXYGENASE"/>
    <property type="match status" value="1"/>
</dbReference>
<dbReference type="RefSeq" id="WP_089250796.1">
    <property type="nucleotide sequence ID" value="NZ_FZOW01000017.1"/>
</dbReference>
<dbReference type="InterPro" id="IPR011251">
    <property type="entry name" value="Luciferase-like_dom"/>
</dbReference>
<name>A0A239MAZ6_9NOCA</name>
<gene>
    <name evidence="3" type="ORF">SAMN05421642_11726</name>
</gene>
<dbReference type="Proteomes" id="UP000198327">
    <property type="component" value="Unassembled WGS sequence"/>
</dbReference>
<dbReference type="AlphaFoldDB" id="A0A239MAZ6"/>
<proteinExistence type="predicted"/>
<dbReference type="NCBIfam" id="TIGR03558">
    <property type="entry name" value="oxido_grp_1"/>
    <property type="match status" value="1"/>
</dbReference>
<protein>
    <submittedName>
        <fullName evidence="3">Luciferase family oxidoreductase, group 1</fullName>
    </submittedName>
</protein>
<comment type="similarity">
    <text evidence="1">To bacterial alkanal monooxygenase alpha and beta chains.</text>
</comment>
<dbReference type="PANTHER" id="PTHR30137">
    <property type="entry name" value="LUCIFERASE-LIKE MONOOXYGENASE"/>
    <property type="match status" value="1"/>
</dbReference>
<evidence type="ECO:0000313" key="4">
    <source>
        <dbReference type="Proteomes" id="UP000198327"/>
    </source>
</evidence>
<dbReference type="EMBL" id="FZOW01000017">
    <property type="protein sequence ID" value="SNT39915.1"/>
    <property type="molecule type" value="Genomic_DNA"/>
</dbReference>